<evidence type="ECO:0000313" key="2">
    <source>
        <dbReference type="Proteomes" id="UP000053477"/>
    </source>
</evidence>
<reference evidence="1 2" key="1">
    <citation type="submission" date="2015-04" db="EMBL/GenBank/DDBJ databases">
        <title>Complete genome sequence of Schizopora paradoxa KUC8140, a cosmopolitan wood degrader in East Asia.</title>
        <authorList>
            <consortium name="DOE Joint Genome Institute"/>
            <person name="Min B."/>
            <person name="Park H."/>
            <person name="Jang Y."/>
            <person name="Kim J.-J."/>
            <person name="Kim K.H."/>
            <person name="Pangilinan J."/>
            <person name="Lipzen A."/>
            <person name="Riley R."/>
            <person name="Grigoriev I.V."/>
            <person name="Spatafora J.W."/>
            <person name="Choi I.-G."/>
        </authorList>
    </citation>
    <scope>NUCLEOTIDE SEQUENCE [LARGE SCALE GENOMIC DNA]</scope>
    <source>
        <strain evidence="1 2">KUC8140</strain>
    </source>
</reference>
<sequence>MDAIRMPSLEEYIVSFDTMGETETECMEWSRITYLASRALLPVHFTQSTQLKSAWFRLLNDEWKLWETDNEFRTPLDARELRIPLERIFHIPSLSLTSCVPVLFIQGTDDKYMDSESYISEHPTSRLRELKFIECKNMTSAHLERTIRSLEALGVLDDIERVVIQDCKLLTRKDAMEVIGEERLEYLDVGRRVDLVGPQASRDYDVNSLY</sequence>
<gene>
    <name evidence="1" type="ORF">SCHPADRAFT_944560</name>
</gene>
<protein>
    <submittedName>
        <fullName evidence="1">Uncharacterized protein</fullName>
    </submittedName>
</protein>
<accession>A0A0H2R8V6</accession>
<name>A0A0H2R8V6_9AGAM</name>
<keyword evidence="2" id="KW-1185">Reference proteome</keyword>
<proteinExistence type="predicted"/>
<dbReference type="AlphaFoldDB" id="A0A0H2R8V6"/>
<evidence type="ECO:0000313" key="1">
    <source>
        <dbReference type="EMBL" id="KLO08290.1"/>
    </source>
</evidence>
<dbReference type="EMBL" id="KQ086097">
    <property type="protein sequence ID" value="KLO08290.1"/>
    <property type="molecule type" value="Genomic_DNA"/>
</dbReference>
<dbReference type="InParanoid" id="A0A0H2R8V6"/>
<dbReference type="Proteomes" id="UP000053477">
    <property type="component" value="Unassembled WGS sequence"/>
</dbReference>
<organism evidence="1 2">
    <name type="scientific">Schizopora paradoxa</name>
    <dbReference type="NCBI Taxonomy" id="27342"/>
    <lineage>
        <taxon>Eukaryota</taxon>
        <taxon>Fungi</taxon>
        <taxon>Dikarya</taxon>
        <taxon>Basidiomycota</taxon>
        <taxon>Agaricomycotina</taxon>
        <taxon>Agaricomycetes</taxon>
        <taxon>Hymenochaetales</taxon>
        <taxon>Schizoporaceae</taxon>
        <taxon>Schizopora</taxon>
    </lineage>
</organism>